<protein>
    <submittedName>
        <fullName evidence="1">Uncharacterized protein</fullName>
    </submittedName>
</protein>
<evidence type="ECO:0000313" key="1">
    <source>
        <dbReference type="EMBL" id="KAJ7717321.1"/>
    </source>
</evidence>
<feature type="non-terminal residue" evidence="1">
    <location>
        <position position="79"/>
    </location>
</feature>
<accession>A0AAD7HDJ4</accession>
<reference evidence="1" key="1">
    <citation type="submission" date="2023-03" db="EMBL/GenBank/DDBJ databases">
        <title>Massive genome expansion in bonnet fungi (Mycena s.s.) driven by repeated elements and novel gene families across ecological guilds.</title>
        <authorList>
            <consortium name="Lawrence Berkeley National Laboratory"/>
            <person name="Harder C.B."/>
            <person name="Miyauchi S."/>
            <person name="Viragh M."/>
            <person name="Kuo A."/>
            <person name="Thoen E."/>
            <person name="Andreopoulos B."/>
            <person name="Lu D."/>
            <person name="Skrede I."/>
            <person name="Drula E."/>
            <person name="Henrissat B."/>
            <person name="Morin E."/>
            <person name="Kohler A."/>
            <person name="Barry K."/>
            <person name="LaButti K."/>
            <person name="Morin E."/>
            <person name="Salamov A."/>
            <person name="Lipzen A."/>
            <person name="Mereny Z."/>
            <person name="Hegedus B."/>
            <person name="Baldrian P."/>
            <person name="Stursova M."/>
            <person name="Weitz H."/>
            <person name="Taylor A."/>
            <person name="Grigoriev I.V."/>
            <person name="Nagy L.G."/>
            <person name="Martin F."/>
            <person name="Kauserud H."/>
        </authorList>
    </citation>
    <scope>NUCLEOTIDE SEQUENCE</scope>
    <source>
        <strain evidence="1">CBHHK182m</strain>
    </source>
</reference>
<organism evidence="1 2">
    <name type="scientific">Mycena metata</name>
    <dbReference type="NCBI Taxonomy" id="1033252"/>
    <lineage>
        <taxon>Eukaryota</taxon>
        <taxon>Fungi</taxon>
        <taxon>Dikarya</taxon>
        <taxon>Basidiomycota</taxon>
        <taxon>Agaricomycotina</taxon>
        <taxon>Agaricomycetes</taxon>
        <taxon>Agaricomycetidae</taxon>
        <taxon>Agaricales</taxon>
        <taxon>Marasmiineae</taxon>
        <taxon>Mycenaceae</taxon>
        <taxon>Mycena</taxon>
    </lineage>
</organism>
<dbReference type="PANTHER" id="PTHR46579">
    <property type="entry name" value="F5/8 TYPE C DOMAIN-CONTAINING PROTEIN-RELATED"/>
    <property type="match status" value="1"/>
</dbReference>
<dbReference type="Proteomes" id="UP001215598">
    <property type="component" value="Unassembled WGS sequence"/>
</dbReference>
<comment type="caution">
    <text evidence="1">The sequence shown here is derived from an EMBL/GenBank/DDBJ whole genome shotgun (WGS) entry which is preliminary data.</text>
</comment>
<feature type="non-terminal residue" evidence="1">
    <location>
        <position position="1"/>
    </location>
</feature>
<keyword evidence="2" id="KW-1185">Reference proteome</keyword>
<name>A0AAD7HDJ4_9AGAR</name>
<dbReference type="AlphaFoldDB" id="A0AAD7HDJ4"/>
<sequence length="79" mass="9493">IEEFDPSKWPRRSHSEHIKYANEWRNAAHQARLAKKNGIRYTPLLRLLYWKIVHYILIEPMHCLDLGLAEHHVRELLGI</sequence>
<dbReference type="EMBL" id="JARKIB010000278">
    <property type="protein sequence ID" value="KAJ7717321.1"/>
    <property type="molecule type" value="Genomic_DNA"/>
</dbReference>
<evidence type="ECO:0000313" key="2">
    <source>
        <dbReference type="Proteomes" id="UP001215598"/>
    </source>
</evidence>
<dbReference type="PANTHER" id="PTHR46579:SF2">
    <property type="entry name" value="C2H2-TYPE DOMAIN-CONTAINING PROTEIN"/>
    <property type="match status" value="1"/>
</dbReference>
<gene>
    <name evidence="1" type="ORF">B0H16DRAFT_1220146</name>
</gene>
<proteinExistence type="predicted"/>